<keyword evidence="6" id="KW-0378">Hydrolase</keyword>
<dbReference type="GO" id="GO:0006508">
    <property type="term" value="P:proteolysis"/>
    <property type="evidence" value="ECO:0007669"/>
    <property type="project" value="UniProtKB-KW"/>
</dbReference>
<dbReference type="KEGG" id="alus:STSP2_01299"/>
<gene>
    <name evidence="6" type="primary">ftsH3</name>
    <name evidence="6" type="ORF">STSP2_01299</name>
</gene>
<dbReference type="GO" id="GO:0005524">
    <property type="term" value="F:ATP binding"/>
    <property type="evidence" value="ECO:0007669"/>
    <property type="project" value="UniProtKB-KW"/>
</dbReference>
<dbReference type="InterPro" id="IPR052381">
    <property type="entry name" value="AAA_domain_protein"/>
</dbReference>
<dbReference type="AlphaFoldDB" id="A0A1U9NK78"/>
<evidence type="ECO:0000256" key="2">
    <source>
        <dbReference type="ARBA" id="ARBA00022840"/>
    </source>
</evidence>
<sequence>MSDVERLKQLIAAGYPCISIVTHEEDQALETVRAAVMELQRGLLIWSIGYGVREGLLADSPAEPETDKPETGLCHFAMAKNNPVRVALDLNQHLTGAGSELTLRVLRDTIHRIEKNDGTLILINPNDDLPPVIKSHCTPFELALPTEDQLEQLIKDTLRECHRKTPIEIGITRRGMNAIIKNLRGLTRRQARRLVCDCVADDRRFDDEDVNRVLAGKRKVLQSDGLLEYVETPLDLDEIGGMKNLKRWLKHRKNAFKDEASNFGLKPPRGVLMLGVQGAGKSLCAKAIATAWQQPLLRMDPGSLFNKYIGESEQNLRKALNQTEMMSPVILWIDEIEKAFASASGQSNDGGLSRRMFGSLLTWMQEHEHPVFLVATANDIESLPPELLRKGRFDEIFFVGLPKQAARKAIIKIHLKKRNRNPEDFDMDKLIELSDGYSGAEIEQAVVSSLHDAYENNGKLTTEMIATALKNSPPLSVTMAEKINDLYAWAEDRTVPAD</sequence>
<dbReference type="STRING" id="1936003.STSP2_01299"/>
<keyword evidence="2" id="KW-0067">ATP-binding</keyword>
<evidence type="ECO:0000313" key="6">
    <source>
        <dbReference type="EMBL" id="AQT68144.1"/>
    </source>
</evidence>
<dbReference type="PANTHER" id="PTHR42960">
    <property type="entry name" value="YCF46 PROTEIN"/>
    <property type="match status" value="1"/>
</dbReference>
<dbReference type="CDD" id="cd19507">
    <property type="entry name" value="RecA-like_Ycf46-like"/>
    <property type="match status" value="1"/>
</dbReference>
<proteinExistence type="inferred from homology"/>
<protein>
    <recommendedName>
        <fullName evidence="4">Uncharacterized AAA domain-containing protein ycf46</fullName>
    </recommendedName>
</protein>
<dbReference type="GO" id="GO:0008237">
    <property type="term" value="F:metallopeptidase activity"/>
    <property type="evidence" value="ECO:0007669"/>
    <property type="project" value="UniProtKB-KW"/>
</dbReference>
<evidence type="ECO:0000259" key="5">
    <source>
        <dbReference type="SMART" id="SM00382"/>
    </source>
</evidence>
<dbReference type="Proteomes" id="UP000189674">
    <property type="component" value="Chromosome"/>
</dbReference>
<evidence type="ECO:0000256" key="1">
    <source>
        <dbReference type="ARBA" id="ARBA00022741"/>
    </source>
</evidence>
<dbReference type="Gene3D" id="3.40.50.300">
    <property type="entry name" value="P-loop containing nucleotide triphosphate hydrolases"/>
    <property type="match status" value="1"/>
</dbReference>
<dbReference type="GO" id="GO:0016887">
    <property type="term" value="F:ATP hydrolysis activity"/>
    <property type="evidence" value="ECO:0007669"/>
    <property type="project" value="InterPro"/>
</dbReference>
<dbReference type="SUPFAM" id="SSF52540">
    <property type="entry name" value="P-loop containing nucleoside triphosphate hydrolases"/>
    <property type="match status" value="2"/>
</dbReference>
<keyword evidence="6" id="KW-0645">Protease</keyword>
<keyword evidence="7" id="KW-1185">Reference proteome</keyword>
<evidence type="ECO:0000256" key="3">
    <source>
        <dbReference type="ARBA" id="ARBA00038088"/>
    </source>
</evidence>
<dbReference type="PANTHER" id="PTHR42960:SF1">
    <property type="entry name" value="YCF46 PROTEIN"/>
    <property type="match status" value="1"/>
</dbReference>
<reference evidence="7" key="1">
    <citation type="submission" date="2017-02" db="EMBL/GenBank/DDBJ databases">
        <title>Comparative genomics and description of representatives of a novel lineage of planctomycetes thriving in anoxic sediments.</title>
        <authorList>
            <person name="Spring S."/>
            <person name="Bunk B."/>
            <person name="Sproer C."/>
        </authorList>
    </citation>
    <scope>NUCLEOTIDE SEQUENCE [LARGE SCALE GENOMIC DNA]</scope>
    <source>
        <strain evidence="7">ST-NAGAB-D1</strain>
    </source>
</reference>
<evidence type="ECO:0000256" key="4">
    <source>
        <dbReference type="ARBA" id="ARBA00040480"/>
    </source>
</evidence>
<accession>A0A1U9NK78</accession>
<dbReference type="InterPro" id="IPR003959">
    <property type="entry name" value="ATPase_AAA_core"/>
</dbReference>
<keyword evidence="6" id="KW-0482">Metalloprotease</keyword>
<dbReference type="EMBL" id="CP019791">
    <property type="protein sequence ID" value="AQT68144.1"/>
    <property type="molecule type" value="Genomic_DNA"/>
</dbReference>
<dbReference type="SMART" id="SM00382">
    <property type="entry name" value="AAA"/>
    <property type="match status" value="1"/>
</dbReference>
<keyword evidence="1" id="KW-0547">Nucleotide-binding</keyword>
<dbReference type="Pfam" id="PF00004">
    <property type="entry name" value="AAA"/>
    <property type="match status" value="1"/>
</dbReference>
<evidence type="ECO:0000313" key="7">
    <source>
        <dbReference type="Proteomes" id="UP000189674"/>
    </source>
</evidence>
<dbReference type="InterPro" id="IPR027417">
    <property type="entry name" value="P-loop_NTPase"/>
</dbReference>
<comment type="similarity">
    <text evidence="3">Belongs to the AAA ATPase family. Highly divergent.</text>
</comment>
<dbReference type="OrthoDB" id="9806903at2"/>
<dbReference type="RefSeq" id="WP_146660889.1">
    <property type="nucleotide sequence ID" value="NZ_CP019791.1"/>
</dbReference>
<organism evidence="6 7">
    <name type="scientific">Anaerohalosphaera lusitana</name>
    <dbReference type="NCBI Taxonomy" id="1936003"/>
    <lineage>
        <taxon>Bacteria</taxon>
        <taxon>Pseudomonadati</taxon>
        <taxon>Planctomycetota</taxon>
        <taxon>Phycisphaerae</taxon>
        <taxon>Sedimentisphaerales</taxon>
        <taxon>Anaerohalosphaeraceae</taxon>
        <taxon>Anaerohalosphaera</taxon>
    </lineage>
</organism>
<dbReference type="InterPro" id="IPR003593">
    <property type="entry name" value="AAA+_ATPase"/>
</dbReference>
<feature type="domain" description="AAA+ ATPase" evidence="5">
    <location>
        <begin position="267"/>
        <end position="403"/>
    </location>
</feature>
<dbReference type="Gene3D" id="1.10.8.60">
    <property type="match status" value="1"/>
</dbReference>
<name>A0A1U9NK78_9BACT</name>